<dbReference type="PROSITE" id="PS00092">
    <property type="entry name" value="N6_MTASE"/>
    <property type="match status" value="1"/>
</dbReference>
<dbReference type="GO" id="GO:0032259">
    <property type="term" value="P:methylation"/>
    <property type="evidence" value="ECO:0007669"/>
    <property type="project" value="InterPro"/>
</dbReference>
<name>A0A386WGV8_9ACTN</name>
<dbReference type="InterPro" id="IPR009537">
    <property type="entry name" value="DUF1156"/>
</dbReference>
<dbReference type="AlphaFoldDB" id="A0A386WGV8"/>
<dbReference type="Gene3D" id="3.40.50.150">
    <property type="entry name" value="Vaccinia Virus protein VP39"/>
    <property type="match status" value="1"/>
</dbReference>
<reference evidence="2 3" key="1">
    <citation type="submission" date="2017-10" db="EMBL/GenBank/DDBJ databases">
        <title>Integration of genomic and chemical information greatly accelerates assignment of the full stereostructure of myelolactone, a potent inhibitor of myeloma from a marine-derived Micromonospora.</title>
        <authorList>
            <person name="Kim M.C."/>
            <person name="Machado H."/>
            <person name="Jensen P.R."/>
            <person name="Fenical W."/>
        </authorList>
    </citation>
    <scope>NUCLEOTIDE SEQUENCE [LARGE SCALE GENOMIC DNA]</scope>
    <source>
        <strain evidence="2 3">CNY-010</strain>
    </source>
</reference>
<dbReference type="SUPFAM" id="SSF53335">
    <property type="entry name" value="S-adenosyl-L-methionine-dependent methyltransferases"/>
    <property type="match status" value="2"/>
</dbReference>
<evidence type="ECO:0000259" key="1">
    <source>
        <dbReference type="Pfam" id="PF06634"/>
    </source>
</evidence>
<dbReference type="InterPro" id="IPR002052">
    <property type="entry name" value="DNA_methylase_N6_adenine_CS"/>
</dbReference>
<proteinExistence type="predicted"/>
<accession>A0A386WGV8</accession>
<feature type="domain" description="DUF1156" evidence="1">
    <location>
        <begin position="30"/>
        <end position="55"/>
    </location>
</feature>
<evidence type="ECO:0000313" key="2">
    <source>
        <dbReference type="EMBL" id="AYF26690.1"/>
    </source>
</evidence>
<dbReference type="GO" id="GO:0008168">
    <property type="term" value="F:methyltransferase activity"/>
    <property type="evidence" value="ECO:0007669"/>
    <property type="project" value="InterPro"/>
</dbReference>
<dbReference type="RefSeq" id="WP_120569119.1">
    <property type="nucleotide sequence ID" value="NZ_CP024087.1"/>
</dbReference>
<dbReference type="EMBL" id="CP024087">
    <property type="protein sequence ID" value="AYF26690.1"/>
    <property type="molecule type" value="Genomic_DNA"/>
</dbReference>
<evidence type="ECO:0000313" key="3">
    <source>
        <dbReference type="Proteomes" id="UP000267804"/>
    </source>
</evidence>
<protein>
    <recommendedName>
        <fullName evidence="1">DUF1156 domain-containing protein</fullName>
    </recommendedName>
</protein>
<dbReference type="InterPro" id="IPR029063">
    <property type="entry name" value="SAM-dependent_MTases_sf"/>
</dbReference>
<dbReference type="Proteomes" id="UP000267804">
    <property type="component" value="Chromosome"/>
</dbReference>
<sequence length="656" mass="71134">MVSLLERQFPYRDVSRLVAADRRSPDPAYQAHRWWARRPPALLRALLLAATLPADSTQEDLWRAYASPEPHLRDMTVVDPFLGGGTTVVEAARLGARARGLDVDPLAILINQHQLMPPDPADVLTAGRQLVDHLAATIGHLWAAPDGADDGWTALHYFSVAAVTCRRCHHQGPLYRSLVLARSVGHAGSVVRDAAVTAFCPDCLALHNCEEAATEIRCCGTTRRLDDATFRGARYSCPACGHRSSHEALKSGASPRILLAVEETPAVGADTARRPRRRIRPATDADRDLVHGPATEVTAAMGRATGIPIRTAANDNRPVNFGITTIGELHTPRQLAYLHTALAWVATANPDTAVARALRLAVSSTITSNNKLCGYARDYGRLAPLFSIRAFSLPWLTVELNPLNPIGGRGTLAAALSRIARSCKDVARRHIVADDGRTSPVTVTWTRRRESHSVACADATTEDDDRPAPDARDRADICITDPPYFDFIPYDTLSQIYRAWLPDQPPLSGSPLLPHGAEPVTEFGTRLGRALAHAASVCKENALLAFTYKGSDIAWDAVGLALDHAKLSVTALWPVLADPHMGHHTHEGNCEYDIVVVTRPMTAFEPGTPPDDLDVAHWTAALRPALRVSAADEANMRSAIRIAAPRWATPGNSKSR</sequence>
<dbReference type="Pfam" id="PF06634">
    <property type="entry name" value="DUF1156"/>
    <property type="match status" value="1"/>
</dbReference>
<dbReference type="KEGG" id="mtua:CSH63_04265"/>
<organism evidence="2 3">
    <name type="scientific">Micromonospora tulbaghiae</name>
    <dbReference type="NCBI Taxonomy" id="479978"/>
    <lineage>
        <taxon>Bacteria</taxon>
        <taxon>Bacillati</taxon>
        <taxon>Actinomycetota</taxon>
        <taxon>Actinomycetes</taxon>
        <taxon>Micromonosporales</taxon>
        <taxon>Micromonosporaceae</taxon>
        <taxon>Micromonospora</taxon>
    </lineage>
</organism>
<dbReference type="GO" id="GO:0003676">
    <property type="term" value="F:nucleic acid binding"/>
    <property type="evidence" value="ECO:0007669"/>
    <property type="project" value="InterPro"/>
</dbReference>
<gene>
    <name evidence="2" type="ORF">CSH63_04265</name>
</gene>